<dbReference type="Proteomes" id="UP001217089">
    <property type="component" value="Unassembled WGS sequence"/>
</dbReference>
<dbReference type="EMBL" id="JARBDR010000337">
    <property type="protein sequence ID" value="KAJ8314442.1"/>
    <property type="molecule type" value="Genomic_DNA"/>
</dbReference>
<name>A0ABQ9FF20_TEGGR</name>
<sequence>MINQTKDMCIKFDKETKTFMLKNFKITNPSVGDYFFETFSISVIEKEENGTLEIASEDITSCPLKRSSNDRTLMKKVTRRKKKSLFRGIGNLFCCSAGRDITEVGDRYTKDDNDDVLKFFKLLKDVPENSLHLCEPIVKEKSCKLYS</sequence>
<organism evidence="1 2">
    <name type="scientific">Tegillarca granosa</name>
    <name type="common">Malaysian cockle</name>
    <name type="synonym">Anadara granosa</name>
    <dbReference type="NCBI Taxonomy" id="220873"/>
    <lineage>
        <taxon>Eukaryota</taxon>
        <taxon>Metazoa</taxon>
        <taxon>Spiralia</taxon>
        <taxon>Lophotrochozoa</taxon>
        <taxon>Mollusca</taxon>
        <taxon>Bivalvia</taxon>
        <taxon>Autobranchia</taxon>
        <taxon>Pteriomorphia</taxon>
        <taxon>Arcoida</taxon>
        <taxon>Arcoidea</taxon>
        <taxon>Arcidae</taxon>
        <taxon>Tegillarca</taxon>
    </lineage>
</organism>
<proteinExistence type="predicted"/>
<protein>
    <submittedName>
        <fullName evidence="1">Uncharacterized protein</fullName>
    </submittedName>
</protein>
<reference evidence="1 2" key="1">
    <citation type="submission" date="2022-12" db="EMBL/GenBank/DDBJ databases">
        <title>Chromosome-level genome of Tegillarca granosa.</title>
        <authorList>
            <person name="Kim J."/>
        </authorList>
    </citation>
    <scope>NUCLEOTIDE SEQUENCE [LARGE SCALE GENOMIC DNA]</scope>
    <source>
        <strain evidence="1">Teg-2019</strain>
        <tissue evidence="1">Adductor muscle</tissue>
    </source>
</reference>
<gene>
    <name evidence="1" type="ORF">KUTeg_006592</name>
</gene>
<evidence type="ECO:0000313" key="1">
    <source>
        <dbReference type="EMBL" id="KAJ8314442.1"/>
    </source>
</evidence>
<accession>A0ABQ9FF20</accession>
<comment type="caution">
    <text evidence="1">The sequence shown here is derived from an EMBL/GenBank/DDBJ whole genome shotgun (WGS) entry which is preliminary data.</text>
</comment>
<keyword evidence="2" id="KW-1185">Reference proteome</keyword>
<evidence type="ECO:0000313" key="2">
    <source>
        <dbReference type="Proteomes" id="UP001217089"/>
    </source>
</evidence>